<dbReference type="RefSeq" id="WP_311560095.1">
    <property type="nucleotide sequence ID" value="NZ_JAVREJ010000036.1"/>
</dbReference>
<keyword evidence="5 9" id="KW-0012">Acyltransferase</keyword>
<keyword evidence="2 9" id="KW-0808">Transferase</keyword>
<evidence type="ECO:0000259" key="8">
    <source>
        <dbReference type="Pfam" id="PF13480"/>
    </source>
</evidence>
<dbReference type="EMBL" id="JAVREJ010000036">
    <property type="protein sequence ID" value="MDT0353583.1"/>
    <property type="molecule type" value="Genomic_DNA"/>
</dbReference>
<keyword evidence="3" id="KW-0133">Cell shape</keyword>
<dbReference type="InterPro" id="IPR050644">
    <property type="entry name" value="PG_Glycine_Bridge_Synth"/>
</dbReference>
<dbReference type="Gene3D" id="3.40.630.30">
    <property type="match status" value="2"/>
</dbReference>
<feature type="region of interest" description="Disordered" evidence="7">
    <location>
        <begin position="1"/>
        <end position="26"/>
    </location>
</feature>
<evidence type="ECO:0000256" key="7">
    <source>
        <dbReference type="SAM" id="MobiDB-lite"/>
    </source>
</evidence>
<feature type="domain" description="BioF2-like acetyltransferase" evidence="8">
    <location>
        <begin position="201"/>
        <end position="316"/>
    </location>
</feature>
<evidence type="ECO:0000256" key="4">
    <source>
        <dbReference type="ARBA" id="ARBA00022984"/>
    </source>
</evidence>
<dbReference type="PANTHER" id="PTHR36174">
    <property type="entry name" value="LIPID II:GLYCINE GLYCYLTRANSFERASE"/>
    <property type="match status" value="1"/>
</dbReference>
<keyword evidence="10" id="KW-1185">Reference proteome</keyword>
<evidence type="ECO:0000256" key="3">
    <source>
        <dbReference type="ARBA" id="ARBA00022960"/>
    </source>
</evidence>
<protein>
    <submittedName>
        <fullName evidence="9">GNAT family N-acetyltransferase</fullName>
        <ecNumber evidence="9">2.3.1.-</ecNumber>
    </submittedName>
</protein>
<dbReference type="Proteomes" id="UP001183202">
    <property type="component" value="Unassembled WGS sequence"/>
</dbReference>
<evidence type="ECO:0000256" key="2">
    <source>
        <dbReference type="ARBA" id="ARBA00022679"/>
    </source>
</evidence>
<dbReference type="PANTHER" id="PTHR36174:SF1">
    <property type="entry name" value="LIPID II:GLYCINE GLYCYLTRANSFERASE"/>
    <property type="match status" value="1"/>
</dbReference>
<evidence type="ECO:0000256" key="5">
    <source>
        <dbReference type="ARBA" id="ARBA00023315"/>
    </source>
</evidence>
<reference evidence="10" key="1">
    <citation type="submission" date="2023-07" db="EMBL/GenBank/DDBJ databases">
        <title>30 novel species of actinomycetes from the DSMZ collection.</title>
        <authorList>
            <person name="Nouioui I."/>
        </authorList>
    </citation>
    <scope>NUCLEOTIDE SEQUENCE [LARGE SCALE GENOMIC DNA]</scope>
    <source>
        <strain evidence="10">DSM 45834</strain>
    </source>
</reference>
<dbReference type="InterPro" id="IPR003447">
    <property type="entry name" value="FEMABX"/>
</dbReference>
<dbReference type="InterPro" id="IPR016181">
    <property type="entry name" value="Acyl_CoA_acyltransferase"/>
</dbReference>
<keyword evidence="6" id="KW-0961">Cell wall biogenesis/degradation</keyword>
<evidence type="ECO:0000256" key="1">
    <source>
        <dbReference type="ARBA" id="ARBA00009943"/>
    </source>
</evidence>
<comment type="similarity">
    <text evidence="1">Belongs to the FemABX family.</text>
</comment>
<dbReference type="SUPFAM" id="SSF55729">
    <property type="entry name" value="Acyl-CoA N-acyltransferases (Nat)"/>
    <property type="match status" value="2"/>
</dbReference>
<organism evidence="9 10">
    <name type="scientific">Pseudonocardia charpentierae</name>
    <dbReference type="NCBI Taxonomy" id="3075545"/>
    <lineage>
        <taxon>Bacteria</taxon>
        <taxon>Bacillati</taxon>
        <taxon>Actinomycetota</taxon>
        <taxon>Actinomycetes</taxon>
        <taxon>Pseudonocardiales</taxon>
        <taxon>Pseudonocardiaceae</taxon>
        <taxon>Pseudonocardia</taxon>
    </lineage>
</organism>
<comment type="caution">
    <text evidence="9">The sequence shown here is derived from an EMBL/GenBank/DDBJ whole genome shotgun (WGS) entry which is preliminary data.</text>
</comment>
<dbReference type="Pfam" id="PF13480">
    <property type="entry name" value="Acetyltransf_6"/>
    <property type="match status" value="1"/>
</dbReference>
<accession>A0ABU2NHY9</accession>
<name>A0ABU2NHY9_9PSEU</name>
<feature type="compositionally biased region" description="Basic and acidic residues" evidence="7">
    <location>
        <begin position="1"/>
        <end position="18"/>
    </location>
</feature>
<proteinExistence type="inferred from homology"/>
<dbReference type="EC" id="2.3.1.-" evidence="9"/>
<dbReference type="InterPro" id="IPR038740">
    <property type="entry name" value="BioF2-like_GNAT_dom"/>
</dbReference>
<evidence type="ECO:0000313" key="9">
    <source>
        <dbReference type="EMBL" id="MDT0353583.1"/>
    </source>
</evidence>
<gene>
    <name evidence="9" type="ORF">RM445_29225</name>
</gene>
<evidence type="ECO:0000256" key="6">
    <source>
        <dbReference type="ARBA" id="ARBA00023316"/>
    </source>
</evidence>
<sequence length="395" mass="42736">MPDERIDRSLSRRPERRPPSASTVSIYTTPGRTVLNEWDALVERTPGTDVTQLSAWARVRASAGFSSLYIHAHRDGKLVGGAHLLHRRLPVVGRVGYVSYGPVVDHSDGDGDGDGDGDAVRTAIADALRALGPCQLRMIFVQPPEGADAVSADLLTRGFRPSSAGIAPVGSIRIDLTEDLAQIRSRFGRRLRSWPHRWEGRGVTVSVGGEQDLPLLARLMTQSAQRQGFTPPPLAYLQTLYRELAAGGNVALFVGYVHGRPVAADLVTVCGSMIRGRFAGFDRRGEAAQLSVPAAIRWEIIQWGKARGLRWLDFGGLSDATLDALLSGGSGAAVSSCDQPKLTFGGTPYRYPSAVELVTPIALRLAYDLARSSPRGRRALQRVQVALRMRSALRC</sequence>
<evidence type="ECO:0000313" key="10">
    <source>
        <dbReference type="Proteomes" id="UP001183202"/>
    </source>
</evidence>
<keyword evidence="4" id="KW-0573">Peptidoglycan synthesis</keyword>
<dbReference type="PROSITE" id="PS51191">
    <property type="entry name" value="FEMABX"/>
    <property type="match status" value="1"/>
</dbReference>
<dbReference type="GO" id="GO:0016746">
    <property type="term" value="F:acyltransferase activity"/>
    <property type="evidence" value="ECO:0007669"/>
    <property type="project" value="UniProtKB-KW"/>
</dbReference>